<dbReference type="SUPFAM" id="SSF82544">
    <property type="entry name" value="GckA/TtuD-like"/>
    <property type="match status" value="1"/>
</dbReference>
<dbReference type="GO" id="GO:0008887">
    <property type="term" value="F:glycerate kinase activity"/>
    <property type="evidence" value="ECO:0007669"/>
    <property type="project" value="InterPro"/>
</dbReference>
<dbReference type="PANTHER" id="PTHR12227:SF0">
    <property type="entry name" value="GLYCERATE KINASE"/>
    <property type="match status" value="1"/>
</dbReference>
<accession>A0A291QPG3</accession>
<dbReference type="Pfam" id="PF13660">
    <property type="entry name" value="DUF4147"/>
    <property type="match status" value="1"/>
</dbReference>
<dbReference type="AlphaFoldDB" id="A0A291QPG3"/>
<dbReference type="OrthoDB" id="9766552at2"/>
<dbReference type="Gene3D" id="3.40.1480.10">
    <property type="entry name" value="MOFRL domain"/>
    <property type="match status" value="1"/>
</dbReference>
<dbReference type="RefSeq" id="WP_098192207.1">
    <property type="nucleotide sequence ID" value="NZ_CP023777.1"/>
</dbReference>
<name>A0A291QPG3_9BACT</name>
<sequence>MDDYRKLILELFEDGLKAVQPGEIMPQTIYKQDGQWNIAGNQFPEQQSFYIIGAGKAAAIMALAVEDILGNKIAGGCVITQFQSSRTPKKVRVLLGDHPKPGVQSLAASKDLISYISTVPTGAVVIFLLSGGASSLMADVPDGITLEELSTTFEALLHSGASINEINIVRKHLSKLKGGQLTKLLSPRQCITLAISDVPGDDPAIIGSGPSFPADSTFEDAWQVLERYKLLTGLPTSVIAYLRAGLSRQIPALPAAADAIFENSYYKIIATNKDVIAAIQKSAAQRGWNIGELPFPIGGIAKDFGKKLADFANHYQGKRPACLVTGGESTVEVRGNGKGGRNQELALSASMYLDNNRPITLLAAGTDGKDGPTEAAGAIVDQESASRYLSLQLKPGAYLSDNNAYPILEQTGQLIFTGPTGNNLMDIVIILVAN</sequence>
<keyword evidence="3" id="KW-0418">Kinase</keyword>
<evidence type="ECO:0000313" key="3">
    <source>
        <dbReference type="EMBL" id="ATL45817.1"/>
    </source>
</evidence>
<proteinExistence type="predicted"/>
<protein>
    <submittedName>
        <fullName evidence="3">Glycerate kinase</fullName>
    </submittedName>
</protein>
<dbReference type="Gene3D" id="3.40.50.10180">
    <property type="entry name" value="Glycerate kinase, MOFRL-like N-terminal domain"/>
    <property type="match status" value="1"/>
</dbReference>
<dbReference type="InterPro" id="IPR025286">
    <property type="entry name" value="MOFRL_assoc_dom"/>
</dbReference>
<dbReference type="EMBL" id="CP023777">
    <property type="protein sequence ID" value="ATL45817.1"/>
    <property type="molecule type" value="Genomic_DNA"/>
</dbReference>
<keyword evidence="4" id="KW-1185">Reference proteome</keyword>
<evidence type="ECO:0000259" key="2">
    <source>
        <dbReference type="Pfam" id="PF13660"/>
    </source>
</evidence>
<gene>
    <name evidence="3" type="ORF">COR50_00830</name>
</gene>
<dbReference type="KEGG" id="cbae:COR50_00830"/>
<dbReference type="Proteomes" id="UP000220133">
    <property type="component" value="Chromosome"/>
</dbReference>
<feature type="domain" description="MOFRL" evidence="1">
    <location>
        <begin position="321"/>
        <end position="426"/>
    </location>
</feature>
<reference evidence="3 4" key="1">
    <citation type="submission" date="2017-10" db="EMBL/GenBank/DDBJ databases">
        <title>Paenichitinophaga pekingensis gen. nov., sp. nov., isolated from activated sludge.</title>
        <authorList>
            <person name="Jin D."/>
            <person name="Kong X."/>
            <person name="Deng Y."/>
            <person name="Bai Z."/>
        </authorList>
    </citation>
    <scope>NUCLEOTIDE SEQUENCE [LARGE SCALE GENOMIC DNA]</scope>
    <source>
        <strain evidence="3 4">13</strain>
    </source>
</reference>
<evidence type="ECO:0000259" key="1">
    <source>
        <dbReference type="Pfam" id="PF05161"/>
    </source>
</evidence>
<dbReference type="PANTHER" id="PTHR12227">
    <property type="entry name" value="GLYCERATE KINASE"/>
    <property type="match status" value="1"/>
</dbReference>
<keyword evidence="3" id="KW-0808">Transferase</keyword>
<dbReference type="Pfam" id="PF05161">
    <property type="entry name" value="MOFRL"/>
    <property type="match status" value="1"/>
</dbReference>
<dbReference type="InterPro" id="IPR039760">
    <property type="entry name" value="MOFRL_protein"/>
</dbReference>
<evidence type="ECO:0000313" key="4">
    <source>
        <dbReference type="Proteomes" id="UP000220133"/>
    </source>
</evidence>
<dbReference type="InterPro" id="IPR038614">
    <property type="entry name" value="GK_N_sf"/>
</dbReference>
<dbReference type="InterPro" id="IPR007835">
    <property type="entry name" value="MOFRL"/>
</dbReference>
<dbReference type="InterPro" id="IPR037035">
    <property type="entry name" value="GK-like_C_sf"/>
</dbReference>
<organism evidence="3 4">
    <name type="scientific">Chitinophaga caeni</name>
    <dbReference type="NCBI Taxonomy" id="2029983"/>
    <lineage>
        <taxon>Bacteria</taxon>
        <taxon>Pseudomonadati</taxon>
        <taxon>Bacteroidota</taxon>
        <taxon>Chitinophagia</taxon>
        <taxon>Chitinophagales</taxon>
        <taxon>Chitinophagaceae</taxon>
        <taxon>Chitinophaga</taxon>
    </lineage>
</organism>
<feature type="domain" description="MOFRL-associated" evidence="2">
    <location>
        <begin position="9"/>
        <end position="242"/>
    </location>
</feature>
<dbReference type="GO" id="GO:0005737">
    <property type="term" value="C:cytoplasm"/>
    <property type="evidence" value="ECO:0007669"/>
    <property type="project" value="TreeGrafter"/>
</dbReference>